<protein>
    <submittedName>
        <fullName evidence="2">Urea carboxylase-associated family protein</fullName>
    </submittedName>
</protein>
<comment type="caution">
    <text evidence="2">The sequence shown here is derived from an EMBL/GenBank/DDBJ whole genome shotgun (WGS) entry which is preliminary data.</text>
</comment>
<accession>A0A848G8C3</accession>
<dbReference type="RefSeq" id="WP_169146634.1">
    <property type="nucleotide sequence ID" value="NZ_JABBGA010000012.1"/>
</dbReference>
<name>A0A848G8C3_9RHOO</name>
<dbReference type="InterPro" id="IPR018959">
    <property type="entry name" value="DUF1989"/>
</dbReference>
<organism evidence="2 3">
    <name type="scientific">Zoogloea dura</name>
    <dbReference type="NCBI Taxonomy" id="2728840"/>
    <lineage>
        <taxon>Bacteria</taxon>
        <taxon>Pseudomonadati</taxon>
        <taxon>Pseudomonadota</taxon>
        <taxon>Betaproteobacteria</taxon>
        <taxon>Rhodocyclales</taxon>
        <taxon>Zoogloeaceae</taxon>
        <taxon>Zoogloea</taxon>
    </lineage>
</organism>
<keyword evidence="3" id="KW-1185">Reference proteome</keyword>
<evidence type="ECO:0000313" key="2">
    <source>
        <dbReference type="EMBL" id="NML27096.1"/>
    </source>
</evidence>
<reference evidence="2 3" key="1">
    <citation type="submission" date="2020-04" db="EMBL/GenBank/DDBJ databases">
        <title>Zoogloea sp. G-4-1-14 isolated from soil.</title>
        <authorList>
            <person name="Dahal R.H."/>
        </authorList>
    </citation>
    <scope>NUCLEOTIDE SEQUENCE [LARGE SCALE GENOMIC DNA]</scope>
    <source>
        <strain evidence="2 3">G-4-1-14</strain>
    </source>
</reference>
<evidence type="ECO:0000313" key="3">
    <source>
        <dbReference type="Proteomes" id="UP000580043"/>
    </source>
</evidence>
<dbReference type="EMBL" id="JABBGA010000012">
    <property type="protein sequence ID" value="NML27096.1"/>
    <property type="molecule type" value="Genomic_DNA"/>
</dbReference>
<proteinExistence type="predicted"/>
<dbReference type="InterPro" id="IPR017792">
    <property type="entry name" value="UAAP1"/>
</dbReference>
<gene>
    <name evidence="2" type="ORF">HHL15_15185</name>
</gene>
<dbReference type="Proteomes" id="UP000580043">
    <property type="component" value="Unassembled WGS sequence"/>
</dbReference>
<dbReference type="Pfam" id="PF09347">
    <property type="entry name" value="DUF1989"/>
    <property type="match status" value="1"/>
</dbReference>
<evidence type="ECO:0000259" key="1">
    <source>
        <dbReference type="Pfam" id="PF09347"/>
    </source>
</evidence>
<feature type="domain" description="DUF1989" evidence="1">
    <location>
        <begin position="34"/>
        <end position="205"/>
    </location>
</feature>
<dbReference type="PANTHER" id="PTHR31527:SF0">
    <property type="entry name" value="RE64534P"/>
    <property type="match status" value="1"/>
</dbReference>
<dbReference type="NCBIfam" id="TIGR03425">
    <property type="entry name" value="urea_degr_2"/>
    <property type="match status" value="1"/>
</dbReference>
<sequence>MNTLLTPTDAVDIDTRWQQLAPDLPADKVLFSDVIPGGCHWSWMLPRGVTLRLVAQGAGANLSLVLYNARQKLERYNMPDSLKAQHTAHYSRGHVLMSDMGCAMASITADSLGWHDPLGMLLDTPRLHDKYGEHSYQQYRNGMYRAGRDGLLIEIGKYGLTRRDLVAPVNFFSKVSVDEEGRFRFHEGHARAGDHLDLRLDMDVIVAVSTAPHPLDPRPDYAPAAVGITAWRSGPAAEDDYCRAFRPECARALHNTDMHYLA</sequence>
<dbReference type="PANTHER" id="PTHR31527">
    <property type="entry name" value="RE64534P"/>
    <property type="match status" value="1"/>
</dbReference>
<dbReference type="AlphaFoldDB" id="A0A848G8C3"/>